<evidence type="ECO:0000256" key="2">
    <source>
        <dbReference type="SAM" id="SignalP"/>
    </source>
</evidence>
<keyword evidence="2" id="KW-0732">Signal</keyword>
<dbReference type="Proteomes" id="UP000305948">
    <property type="component" value="Unassembled WGS sequence"/>
</dbReference>
<evidence type="ECO:0000313" key="3">
    <source>
        <dbReference type="EMBL" id="TFK46633.1"/>
    </source>
</evidence>
<name>A0A5C3MPF0_9AGAM</name>
<organism evidence="3 4">
    <name type="scientific">Heliocybe sulcata</name>
    <dbReference type="NCBI Taxonomy" id="5364"/>
    <lineage>
        <taxon>Eukaryota</taxon>
        <taxon>Fungi</taxon>
        <taxon>Dikarya</taxon>
        <taxon>Basidiomycota</taxon>
        <taxon>Agaricomycotina</taxon>
        <taxon>Agaricomycetes</taxon>
        <taxon>Gloeophyllales</taxon>
        <taxon>Gloeophyllaceae</taxon>
        <taxon>Heliocybe</taxon>
    </lineage>
</organism>
<evidence type="ECO:0000313" key="4">
    <source>
        <dbReference type="Proteomes" id="UP000305948"/>
    </source>
</evidence>
<dbReference type="AlphaFoldDB" id="A0A5C3MPF0"/>
<feature type="chain" id="PRO_5022823934" description="GPI anchored protein" evidence="2">
    <location>
        <begin position="24"/>
        <end position="212"/>
    </location>
</feature>
<dbReference type="EMBL" id="ML213528">
    <property type="protein sequence ID" value="TFK46633.1"/>
    <property type="molecule type" value="Genomic_DNA"/>
</dbReference>
<sequence length="212" mass="20071">MVSIVACVLSAAVLSLNLELVGAQSSTSLWIPALQSDGPLSISEVGAGSDGRTTWLVGPGAASGTDTPRLPGTATLVEGPNDAYLTYGIGNVNGAPIGGAAISCAISGSQAVCADTITQAGSTVAVTTTAAVSPEVVAVASSGSASASTTASSSSSASSATSTSPSSQSSGNPSQTSSTAPSATTSTSGALAVKQVSAGIIGIAALGFFSLL</sequence>
<feature type="region of interest" description="Disordered" evidence="1">
    <location>
        <begin position="143"/>
        <end position="184"/>
    </location>
</feature>
<feature type="signal peptide" evidence="2">
    <location>
        <begin position="1"/>
        <end position="23"/>
    </location>
</feature>
<protein>
    <recommendedName>
        <fullName evidence="5">GPI anchored protein</fullName>
    </recommendedName>
</protein>
<accession>A0A5C3MPF0</accession>
<reference evidence="3 4" key="1">
    <citation type="journal article" date="2019" name="Nat. Ecol. Evol.">
        <title>Megaphylogeny resolves global patterns of mushroom evolution.</title>
        <authorList>
            <person name="Varga T."/>
            <person name="Krizsan K."/>
            <person name="Foldi C."/>
            <person name="Dima B."/>
            <person name="Sanchez-Garcia M."/>
            <person name="Sanchez-Ramirez S."/>
            <person name="Szollosi G.J."/>
            <person name="Szarkandi J.G."/>
            <person name="Papp V."/>
            <person name="Albert L."/>
            <person name="Andreopoulos W."/>
            <person name="Angelini C."/>
            <person name="Antonin V."/>
            <person name="Barry K.W."/>
            <person name="Bougher N.L."/>
            <person name="Buchanan P."/>
            <person name="Buyck B."/>
            <person name="Bense V."/>
            <person name="Catcheside P."/>
            <person name="Chovatia M."/>
            <person name="Cooper J."/>
            <person name="Damon W."/>
            <person name="Desjardin D."/>
            <person name="Finy P."/>
            <person name="Geml J."/>
            <person name="Haridas S."/>
            <person name="Hughes K."/>
            <person name="Justo A."/>
            <person name="Karasinski D."/>
            <person name="Kautmanova I."/>
            <person name="Kiss B."/>
            <person name="Kocsube S."/>
            <person name="Kotiranta H."/>
            <person name="LaButti K.M."/>
            <person name="Lechner B.E."/>
            <person name="Liimatainen K."/>
            <person name="Lipzen A."/>
            <person name="Lukacs Z."/>
            <person name="Mihaltcheva S."/>
            <person name="Morgado L.N."/>
            <person name="Niskanen T."/>
            <person name="Noordeloos M.E."/>
            <person name="Ohm R.A."/>
            <person name="Ortiz-Santana B."/>
            <person name="Ovrebo C."/>
            <person name="Racz N."/>
            <person name="Riley R."/>
            <person name="Savchenko A."/>
            <person name="Shiryaev A."/>
            <person name="Soop K."/>
            <person name="Spirin V."/>
            <person name="Szebenyi C."/>
            <person name="Tomsovsky M."/>
            <person name="Tulloss R.E."/>
            <person name="Uehling J."/>
            <person name="Grigoriev I.V."/>
            <person name="Vagvolgyi C."/>
            <person name="Papp T."/>
            <person name="Martin F.M."/>
            <person name="Miettinen O."/>
            <person name="Hibbett D.S."/>
            <person name="Nagy L.G."/>
        </authorList>
    </citation>
    <scope>NUCLEOTIDE SEQUENCE [LARGE SCALE GENOMIC DNA]</scope>
    <source>
        <strain evidence="3 4">OMC1185</strain>
    </source>
</reference>
<keyword evidence="4" id="KW-1185">Reference proteome</keyword>
<evidence type="ECO:0008006" key="5">
    <source>
        <dbReference type="Google" id="ProtNLM"/>
    </source>
</evidence>
<dbReference type="STRING" id="5364.A0A5C3MPF0"/>
<gene>
    <name evidence="3" type="ORF">OE88DRAFT_1667249</name>
</gene>
<dbReference type="OrthoDB" id="4991875at2759"/>
<evidence type="ECO:0000256" key="1">
    <source>
        <dbReference type="SAM" id="MobiDB-lite"/>
    </source>
</evidence>
<proteinExistence type="predicted"/>